<feature type="binding site" evidence="8">
    <location>
        <position position="217"/>
    </location>
    <ligand>
        <name>Mg(2+)</name>
        <dbReference type="ChEBI" id="CHEBI:18420"/>
        <label>1</label>
        <note>catalytic</note>
    </ligand>
</feature>
<protein>
    <recommendedName>
        <fullName evidence="2">fructose-bisphosphatase</fullName>
        <ecNumber evidence="2">3.1.3.11</ecNumber>
    </recommendedName>
</protein>
<reference evidence="9 10" key="1">
    <citation type="journal article" date="2019" name="Int. J. Syst. Evol. Microbiol.">
        <title>The Global Catalogue of Microorganisms (GCM) 10K type strain sequencing project: providing services to taxonomists for standard genome sequencing and annotation.</title>
        <authorList>
            <consortium name="The Broad Institute Genomics Platform"/>
            <consortium name="The Broad Institute Genome Sequencing Center for Infectious Disease"/>
            <person name="Wu L."/>
            <person name="Ma J."/>
        </authorList>
    </citation>
    <scope>NUCLEOTIDE SEQUENCE [LARGE SCALE GENOMIC DNA]</scope>
    <source>
        <strain evidence="9 10">SKJ47</strain>
    </source>
</reference>
<evidence type="ECO:0000256" key="2">
    <source>
        <dbReference type="ARBA" id="ARBA00013093"/>
    </source>
</evidence>
<organism evidence="9 10">
    <name type="scientific">Halopenitus salinus</name>
    <dbReference type="NCBI Taxonomy" id="1198295"/>
    <lineage>
        <taxon>Archaea</taxon>
        <taxon>Methanobacteriati</taxon>
        <taxon>Methanobacteriota</taxon>
        <taxon>Stenosarchaea group</taxon>
        <taxon>Halobacteria</taxon>
        <taxon>Halobacteriales</taxon>
        <taxon>Haloferacaceae</taxon>
        <taxon>Halopenitus</taxon>
    </lineage>
</organism>
<comment type="caution">
    <text evidence="9">The sequence shown here is derived from an EMBL/GenBank/DDBJ whole genome shotgun (WGS) entry which is preliminary data.</text>
</comment>
<keyword evidence="6" id="KW-0119">Carbohydrate metabolism</keyword>
<dbReference type="RefSeq" id="WP_379744263.1">
    <property type="nucleotide sequence ID" value="NZ_JBHSVN010000001.1"/>
</dbReference>
<evidence type="ECO:0000256" key="8">
    <source>
        <dbReference type="PIRSR" id="PIRSR600760-2"/>
    </source>
</evidence>
<feature type="binding site" evidence="8">
    <location>
        <position position="72"/>
    </location>
    <ligand>
        <name>Mg(2+)</name>
        <dbReference type="ChEBI" id="CHEBI:18420"/>
        <label>1</label>
        <note>catalytic</note>
    </ligand>
</feature>
<evidence type="ECO:0000256" key="5">
    <source>
        <dbReference type="ARBA" id="ARBA00022842"/>
    </source>
</evidence>
<keyword evidence="10" id="KW-1185">Reference proteome</keyword>
<dbReference type="EMBL" id="JBHSXL010000009">
    <property type="protein sequence ID" value="MFC6893074.1"/>
    <property type="molecule type" value="Genomic_DNA"/>
</dbReference>
<keyword evidence="5 8" id="KW-0460">Magnesium</keyword>
<dbReference type="SUPFAM" id="SSF56655">
    <property type="entry name" value="Carbohydrate phosphatase"/>
    <property type="match status" value="1"/>
</dbReference>
<evidence type="ECO:0000256" key="1">
    <source>
        <dbReference type="ARBA" id="ARBA00001273"/>
    </source>
</evidence>
<feature type="binding site" evidence="8">
    <location>
        <position position="93"/>
    </location>
    <ligand>
        <name>Mg(2+)</name>
        <dbReference type="ChEBI" id="CHEBI:18420"/>
        <label>2</label>
    </ligand>
</feature>
<proteinExistence type="inferred from homology"/>
<keyword evidence="4" id="KW-0378">Hydrolase</keyword>
<gene>
    <name evidence="9" type="ORF">ACFQE9_10735</name>
</gene>
<dbReference type="InterPro" id="IPR020583">
    <property type="entry name" value="Inositol_monoP_metal-BS"/>
</dbReference>
<dbReference type="InterPro" id="IPR000760">
    <property type="entry name" value="Inositol_monophosphatase-like"/>
</dbReference>
<feature type="binding site" evidence="8">
    <location>
        <position position="90"/>
    </location>
    <ligand>
        <name>Mg(2+)</name>
        <dbReference type="ChEBI" id="CHEBI:18420"/>
        <label>2</label>
    </ligand>
</feature>
<keyword evidence="3 8" id="KW-0479">Metal-binding</keyword>
<dbReference type="EC" id="3.1.3.11" evidence="2"/>
<sequence>MIDDADRDDRATIAERAAHAGARVAHEHFRTGISTETKSGKTDVVTAADRTAQREAIDVIRTEFPDDAIVGEEDDELKAVPESGAAWIIDPIDGTSNFVRDNRVWASVVAVVVDGEPVASTTAMPALEDVYTVDAEGAYRNGEPLATSDVDDPEAAIVSPAMWWEMDRRDEYARACEAIVTRFGDARRIGSAQALLASIADGGLEGAITNVETNPWDTVAGVNLIRQAGGRVTDLDGNRWRHDSVGLVASNGELHGELLEAANEIEG</sequence>
<dbReference type="PRINTS" id="PR00377">
    <property type="entry name" value="IMPHPHTASES"/>
</dbReference>
<dbReference type="CDD" id="cd01637">
    <property type="entry name" value="IMPase_like"/>
    <property type="match status" value="1"/>
</dbReference>
<dbReference type="GO" id="GO:0046872">
    <property type="term" value="F:metal ion binding"/>
    <property type="evidence" value="ECO:0007669"/>
    <property type="project" value="UniProtKB-KW"/>
</dbReference>
<dbReference type="PROSITE" id="PS00629">
    <property type="entry name" value="IMP_1"/>
    <property type="match status" value="1"/>
</dbReference>
<dbReference type="AlphaFoldDB" id="A0ABD5UZ68"/>
<dbReference type="Gene3D" id="3.30.540.10">
    <property type="entry name" value="Fructose-1,6-Bisphosphatase, subunit A, domain 1"/>
    <property type="match status" value="1"/>
</dbReference>
<accession>A0ABD5UZ68</accession>
<comment type="cofactor">
    <cofactor evidence="8">
        <name>Mg(2+)</name>
        <dbReference type="ChEBI" id="CHEBI:18420"/>
    </cofactor>
</comment>
<evidence type="ECO:0000256" key="3">
    <source>
        <dbReference type="ARBA" id="ARBA00022723"/>
    </source>
</evidence>
<dbReference type="GO" id="GO:0042132">
    <property type="term" value="F:fructose 1,6-bisphosphate 1-phosphatase activity"/>
    <property type="evidence" value="ECO:0007669"/>
    <property type="project" value="UniProtKB-EC"/>
</dbReference>
<evidence type="ECO:0000313" key="9">
    <source>
        <dbReference type="EMBL" id="MFC6893074.1"/>
    </source>
</evidence>
<evidence type="ECO:0000313" key="10">
    <source>
        <dbReference type="Proteomes" id="UP001596296"/>
    </source>
</evidence>
<evidence type="ECO:0000256" key="4">
    <source>
        <dbReference type="ARBA" id="ARBA00022801"/>
    </source>
</evidence>
<dbReference type="Gene3D" id="3.40.190.80">
    <property type="match status" value="1"/>
</dbReference>
<comment type="similarity">
    <text evidence="7">Belongs to the inositol monophosphatase superfamily. FBPase class 4 family.</text>
</comment>
<dbReference type="Pfam" id="PF00459">
    <property type="entry name" value="Inositol_P"/>
    <property type="match status" value="1"/>
</dbReference>
<evidence type="ECO:0000256" key="6">
    <source>
        <dbReference type="ARBA" id="ARBA00023277"/>
    </source>
</evidence>
<feature type="binding site" evidence="8">
    <location>
        <position position="92"/>
    </location>
    <ligand>
        <name>Mg(2+)</name>
        <dbReference type="ChEBI" id="CHEBI:18420"/>
        <label>1</label>
        <note>catalytic</note>
    </ligand>
</feature>
<evidence type="ECO:0000256" key="7">
    <source>
        <dbReference type="ARBA" id="ARBA00038103"/>
    </source>
</evidence>
<comment type="catalytic activity">
    <reaction evidence="1">
        <text>beta-D-fructose 1,6-bisphosphate + H2O = beta-D-fructose 6-phosphate + phosphate</text>
        <dbReference type="Rhea" id="RHEA:11064"/>
        <dbReference type="ChEBI" id="CHEBI:15377"/>
        <dbReference type="ChEBI" id="CHEBI:32966"/>
        <dbReference type="ChEBI" id="CHEBI:43474"/>
        <dbReference type="ChEBI" id="CHEBI:57634"/>
        <dbReference type="EC" id="3.1.3.11"/>
    </reaction>
</comment>
<name>A0ABD5UZ68_9EURY</name>
<dbReference type="PANTHER" id="PTHR20854">
    <property type="entry name" value="INOSITOL MONOPHOSPHATASE"/>
    <property type="match status" value="1"/>
</dbReference>
<dbReference type="PANTHER" id="PTHR20854:SF4">
    <property type="entry name" value="INOSITOL-1-MONOPHOSPHATASE-RELATED"/>
    <property type="match status" value="1"/>
</dbReference>
<dbReference type="Proteomes" id="UP001596296">
    <property type="component" value="Unassembled WGS sequence"/>
</dbReference>